<dbReference type="EMBL" id="MU842883">
    <property type="protein sequence ID" value="KAK2028106.1"/>
    <property type="molecule type" value="Genomic_DNA"/>
</dbReference>
<dbReference type="InterPro" id="IPR010730">
    <property type="entry name" value="HET"/>
</dbReference>
<feature type="domain" description="DUF8212" evidence="2">
    <location>
        <begin position="243"/>
        <end position="269"/>
    </location>
</feature>
<dbReference type="AlphaFoldDB" id="A0AAD9LZA1"/>
<evidence type="ECO:0000313" key="4">
    <source>
        <dbReference type="Proteomes" id="UP001232148"/>
    </source>
</evidence>
<feature type="domain" description="Heterokaryon incompatibility" evidence="1">
    <location>
        <begin position="24"/>
        <end position="119"/>
    </location>
</feature>
<keyword evidence="4" id="KW-1185">Reference proteome</keyword>
<comment type="caution">
    <text evidence="3">The sequence shown here is derived from an EMBL/GenBank/DDBJ whole genome shotgun (WGS) entry which is preliminary data.</text>
</comment>
<evidence type="ECO:0000259" key="2">
    <source>
        <dbReference type="Pfam" id="PF26640"/>
    </source>
</evidence>
<dbReference type="Pfam" id="PF26640">
    <property type="entry name" value="DUF8212"/>
    <property type="match status" value="1"/>
</dbReference>
<sequence>MRLLNVHSFCLEEIYSVGDTPPTYAILSHRWETNICDEVLYDDFVNATNNDTQNLRQKRGFAKVDGACKQAAQDGYDHIWIDSCCINQNSSAELSESINSMYRFYQEAQVCYAFLAGLPASNACIDADDSFERHEWFTRGWTLQELIAPATVLFFTDELVGQSRTSNWVYLADKASICERLSAITNIDAAILRHKQPVGQASVAKRMSWAARRVTTKPEDHAYSLMGLFDVNMPMIYGEGGTKAFLRLQEEIMKVSSDQSIFAWRDDMAAPGARTGVLATSPKMFIDSGGFVGYYDWDRVEPFTKTNRGLQITLPLRRVKTDTFVAALNCSQPQGSDGFAGIYLRTMEIVGGLNDESRHGPYERVQSDAIVPIRKPEERGSITTILVRDSGSRTLAPMIYPDHILQLRKGPGPEVGWTVHGVMGLKTASQDTLTLHDSNWIPRGLQRAFQLPKQQWRLASVLVFERPSQTKVTILIGSGVNVETASVQIIDGYQDLTFGEWEERFKPEAQSKTNPRDIGRELVYVSIGWQVRSFQRYYVADIVAKMHPDFEETEEEEEGKERFSVTLEAETRLQTSAKSFKSRMYKIFK</sequence>
<dbReference type="PANTHER" id="PTHR10622">
    <property type="entry name" value="HET DOMAIN-CONTAINING PROTEIN"/>
    <property type="match status" value="1"/>
</dbReference>
<dbReference type="Pfam" id="PF06985">
    <property type="entry name" value="HET"/>
    <property type="match status" value="1"/>
</dbReference>
<reference evidence="3" key="1">
    <citation type="submission" date="2021-06" db="EMBL/GenBank/DDBJ databases">
        <title>Comparative genomics, transcriptomics and evolutionary studies reveal genomic signatures of adaptation to plant cell wall in hemibiotrophic fungi.</title>
        <authorList>
            <consortium name="DOE Joint Genome Institute"/>
            <person name="Baroncelli R."/>
            <person name="Diaz J.F."/>
            <person name="Benocci T."/>
            <person name="Peng M."/>
            <person name="Battaglia E."/>
            <person name="Haridas S."/>
            <person name="Andreopoulos W."/>
            <person name="Labutti K."/>
            <person name="Pangilinan J."/>
            <person name="Floch G.L."/>
            <person name="Makela M.R."/>
            <person name="Henrissat B."/>
            <person name="Grigoriev I.V."/>
            <person name="Crouch J.A."/>
            <person name="De Vries R.P."/>
            <person name="Sukno S.A."/>
            <person name="Thon M.R."/>
        </authorList>
    </citation>
    <scope>NUCLEOTIDE SEQUENCE</scope>
    <source>
        <strain evidence="3">MAFF235873</strain>
    </source>
</reference>
<dbReference type="Proteomes" id="UP001232148">
    <property type="component" value="Unassembled WGS sequence"/>
</dbReference>
<protein>
    <submittedName>
        <fullName evidence="3">HET-domain-containing protein</fullName>
    </submittedName>
</protein>
<name>A0AAD9LZA1_9PEZI</name>
<gene>
    <name evidence="3" type="ORF">LX32DRAFT_728886</name>
</gene>
<evidence type="ECO:0000313" key="3">
    <source>
        <dbReference type="EMBL" id="KAK2028106.1"/>
    </source>
</evidence>
<accession>A0AAD9LZA1</accession>
<organism evidence="3 4">
    <name type="scientific">Colletotrichum zoysiae</name>
    <dbReference type="NCBI Taxonomy" id="1216348"/>
    <lineage>
        <taxon>Eukaryota</taxon>
        <taxon>Fungi</taxon>
        <taxon>Dikarya</taxon>
        <taxon>Ascomycota</taxon>
        <taxon>Pezizomycotina</taxon>
        <taxon>Sordariomycetes</taxon>
        <taxon>Hypocreomycetidae</taxon>
        <taxon>Glomerellales</taxon>
        <taxon>Glomerellaceae</taxon>
        <taxon>Colletotrichum</taxon>
        <taxon>Colletotrichum graminicola species complex</taxon>
    </lineage>
</organism>
<proteinExistence type="predicted"/>
<evidence type="ECO:0000259" key="1">
    <source>
        <dbReference type="Pfam" id="PF06985"/>
    </source>
</evidence>
<dbReference type="PANTHER" id="PTHR10622:SF10">
    <property type="entry name" value="HET DOMAIN-CONTAINING PROTEIN"/>
    <property type="match status" value="1"/>
</dbReference>
<dbReference type="InterPro" id="IPR058525">
    <property type="entry name" value="DUF8212"/>
</dbReference>